<feature type="compositionally biased region" description="Basic and acidic residues" evidence="1">
    <location>
        <begin position="1"/>
        <end position="13"/>
    </location>
</feature>
<evidence type="ECO:0008006" key="4">
    <source>
        <dbReference type="Google" id="ProtNLM"/>
    </source>
</evidence>
<feature type="compositionally biased region" description="Polar residues" evidence="1">
    <location>
        <begin position="278"/>
        <end position="293"/>
    </location>
</feature>
<organism evidence="2 3">
    <name type="scientific">Arachis hypogaea</name>
    <name type="common">Peanut</name>
    <dbReference type="NCBI Taxonomy" id="3818"/>
    <lineage>
        <taxon>Eukaryota</taxon>
        <taxon>Viridiplantae</taxon>
        <taxon>Streptophyta</taxon>
        <taxon>Embryophyta</taxon>
        <taxon>Tracheophyta</taxon>
        <taxon>Spermatophyta</taxon>
        <taxon>Magnoliopsida</taxon>
        <taxon>eudicotyledons</taxon>
        <taxon>Gunneridae</taxon>
        <taxon>Pentapetalae</taxon>
        <taxon>rosids</taxon>
        <taxon>fabids</taxon>
        <taxon>Fabales</taxon>
        <taxon>Fabaceae</taxon>
        <taxon>Papilionoideae</taxon>
        <taxon>50 kb inversion clade</taxon>
        <taxon>dalbergioids sensu lato</taxon>
        <taxon>Dalbergieae</taxon>
        <taxon>Pterocarpus clade</taxon>
        <taxon>Arachis</taxon>
    </lineage>
</organism>
<protein>
    <recommendedName>
        <fullName evidence="4">DWNN domain-containing protein</fullName>
    </recommendedName>
</protein>
<dbReference type="AlphaFoldDB" id="A0A445DSA7"/>
<evidence type="ECO:0000256" key="1">
    <source>
        <dbReference type="SAM" id="MobiDB-lite"/>
    </source>
</evidence>
<name>A0A445DSA7_ARAHY</name>
<gene>
    <name evidence="2" type="ORF">Ahy_A03g012009</name>
</gene>
<evidence type="ECO:0000313" key="3">
    <source>
        <dbReference type="Proteomes" id="UP000289738"/>
    </source>
</evidence>
<feature type="region of interest" description="Disordered" evidence="1">
    <location>
        <begin position="249"/>
        <end position="304"/>
    </location>
</feature>
<feature type="region of interest" description="Disordered" evidence="1">
    <location>
        <begin position="172"/>
        <end position="191"/>
    </location>
</feature>
<proteinExistence type="predicted"/>
<evidence type="ECO:0000313" key="2">
    <source>
        <dbReference type="EMBL" id="RYR66065.1"/>
    </source>
</evidence>
<feature type="region of interest" description="Disordered" evidence="1">
    <location>
        <begin position="1"/>
        <end position="49"/>
    </location>
</feature>
<reference evidence="2 3" key="1">
    <citation type="submission" date="2019-01" db="EMBL/GenBank/DDBJ databases">
        <title>Sequencing of cultivated peanut Arachis hypogaea provides insights into genome evolution and oil improvement.</title>
        <authorList>
            <person name="Chen X."/>
        </authorList>
    </citation>
    <scope>NUCLEOTIDE SEQUENCE [LARGE SCALE GENOMIC DNA]</scope>
    <source>
        <strain evidence="3">cv. Fuhuasheng</strain>
        <tissue evidence="2">Leaves</tissue>
    </source>
</reference>
<keyword evidence="3" id="KW-1185">Reference proteome</keyword>
<dbReference type="Proteomes" id="UP000289738">
    <property type="component" value="Chromosome A03"/>
</dbReference>
<feature type="compositionally biased region" description="Basic and acidic residues" evidence="1">
    <location>
        <begin position="249"/>
        <end position="268"/>
    </location>
</feature>
<sequence>MPDVSEATHESMSVKEPASQGSAQLVEEEVQQKMVPAEAGKKKKKEENFQWKTPHDLGAENYMMPMGPAPGYSSYWNGMQPCMEGFMGPYGGPMQMMGYGLGPLDMPFAGGLPHDPFGMRGYMMPVVPPHRDLAAEYGMGMNVPPPVMSREEFEARKADRWRKHENEKRIDRDFSKDRDFGREASSSGDVPMKSKTHLQVVSTTILNPIVTVIGLNHRWSLHILSREKLPPRPIKRKADYHVDREWECERDHDHDRDRDQRDHRDRERGHHHHRHSSRMSSEPVTKTSSTALSSAVARDRKQKASVFSRISFPAEEEMTKKRKISAFPTTEAASTGPPATSSAHLKAASKGYYEGRAARFLNMSPVMMSGISN</sequence>
<dbReference type="EMBL" id="SDMP01000003">
    <property type="protein sequence ID" value="RYR66065.1"/>
    <property type="molecule type" value="Genomic_DNA"/>
</dbReference>
<comment type="caution">
    <text evidence="2">The sequence shown here is derived from an EMBL/GenBank/DDBJ whole genome shotgun (WGS) entry which is preliminary data.</text>
</comment>
<feature type="compositionally biased region" description="Basic and acidic residues" evidence="1">
    <location>
        <begin position="172"/>
        <end position="182"/>
    </location>
</feature>
<accession>A0A445DSA7</accession>